<proteinExistence type="predicted"/>
<sequence>MESTLEIKLAIDLRSSNSVQNAVYTRQ</sequence>
<accession>A0A0A9A1N9</accession>
<name>A0A0A9A1N9_ARUDO</name>
<dbReference type="AlphaFoldDB" id="A0A0A9A1N9"/>
<reference evidence="1" key="1">
    <citation type="submission" date="2014-09" db="EMBL/GenBank/DDBJ databases">
        <authorList>
            <person name="Magalhaes I.L.F."/>
            <person name="Oliveira U."/>
            <person name="Santos F.R."/>
            <person name="Vidigal T.H.D.A."/>
            <person name="Brescovit A.D."/>
            <person name="Santos A.J."/>
        </authorList>
    </citation>
    <scope>NUCLEOTIDE SEQUENCE</scope>
    <source>
        <tissue evidence="1">Shoot tissue taken approximately 20 cm above the soil surface</tissue>
    </source>
</reference>
<organism evidence="1">
    <name type="scientific">Arundo donax</name>
    <name type="common">Giant reed</name>
    <name type="synonym">Donax arundinaceus</name>
    <dbReference type="NCBI Taxonomy" id="35708"/>
    <lineage>
        <taxon>Eukaryota</taxon>
        <taxon>Viridiplantae</taxon>
        <taxon>Streptophyta</taxon>
        <taxon>Embryophyta</taxon>
        <taxon>Tracheophyta</taxon>
        <taxon>Spermatophyta</taxon>
        <taxon>Magnoliopsida</taxon>
        <taxon>Liliopsida</taxon>
        <taxon>Poales</taxon>
        <taxon>Poaceae</taxon>
        <taxon>PACMAD clade</taxon>
        <taxon>Arundinoideae</taxon>
        <taxon>Arundineae</taxon>
        <taxon>Arundo</taxon>
    </lineage>
</organism>
<reference evidence="1" key="2">
    <citation type="journal article" date="2015" name="Data Brief">
        <title>Shoot transcriptome of the giant reed, Arundo donax.</title>
        <authorList>
            <person name="Barrero R.A."/>
            <person name="Guerrero F.D."/>
            <person name="Moolhuijzen P."/>
            <person name="Goolsby J.A."/>
            <person name="Tidwell J."/>
            <person name="Bellgard S.E."/>
            <person name="Bellgard M.I."/>
        </authorList>
    </citation>
    <scope>NUCLEOTIDE SEQUENCE</scope>
    <source>
        <tissue evidence="1">Shoot tissue taken approximately 20 cm above the soil surface</tissue>
    </source>
</reference>
<evidence type="ECO:0000313" key="1">
    <source>
        <dbReference type="EMBL" id="JAD40957.1"/>
    </source>
</evidence>
<protein>
    <submittedName>
        <fullName evidence="1">Uncharacterized protein</fullName>
    </submittedName>
</protein>
<dbReference type="EMBL" id="GBRH01256938">
    <property type="protein sequence ID" value="JAD40957.1"/>
    <property type="molecule type" value="Transcribed_RNA"/>
</dbReference>